<evidence type="ECO:0000256" key="2">
    <source>
        <dbReference type="ARBA" id="ARBA00022723"/>
    </source>
</evidence>
<evidence type="ECO:0000313" key="5">
    <source>
        <dbReference type="EMBL" id="SDR04713.1"/>
    </source>
</evidence>
<dbReference type="PANTHER" id="PTHR35005">
    <property type="entry name" value="3-DEHYDRO-SCYLLO-INOSOSE HYDROLASE"/>
    <property type="match status" value="1"/>
</dbReference>
<dbReference type="RefSeq" id="WP_244510224.1">
    <property type="nucleotide sequence ID" value="NZ_FNLC01000002.1"/>
</dbReference>
<organism evidence="5 6">
    <name type="scientific">Natronobacterium texcoconense</name>
    <dbReference type="NCBI Taxonomy" id="1095778"/>
    <lineage>
        <taxon>Archaea</taxon>
        <taxon>Methanobacteriati</taxon>
        <taxon>Methanobacteriota</taxon>
        <taxon>Stenosarchaea group</taxon>
        <taxon>Halobacteria</taxon>
        <taxon>Halobacteriales</taxon>
        <taxon>Natrialbaceae</taxon>
        <taxon>Natronobacterium</taxon>
    </lineage>
</organism>
<keyword evidence="2" id="KW-0479">Metal-binding</keyword>
<dbReference type="Gene3D" id="3.40.50.10310">
    <property type="entry name" value="Creatininase"/>
    <property type="match status" value="1"/>
</dbReference>
<dbReference type="SUPFAM" id="SSF102215">
    <property type="entry name" value="Creatininase"/>
    <property type="match status" value="1"/>
</dbReference>
<keyword evidence="4" id="KW-0862">Zinc</keyword>
<dbReference type="InterPro" id="IPR024087">
    <property type="entry name" value="Creatininase-like_sf"/>
</dbReference>
<gene>
    <name evidence="5" type="ORF">SAMN04489842_2126</name>
</gene>
<sequence length="266" mass="28231">MIRDQLTHSSSWVGRTAGEIREVGESDGSILIVPVGSVEQHGDHLPVGTDTLLASAVATRGAELASDVPVAVTPPIWSGYSPHHLQFGGTLTLSFETALAVVEDVVSSGLENGFDAVLLVNGHGGNGPLVGAAVSEIGVDHPDAEVTGITYFSLAESFADEIRDSEDGGMAHGGEFETSLLLHLYPDLVREDGDATPLEEPYDLGDADLLAPGPLSVYRSFEEYSESGAIGEPELASAEKGRELFERLGDELETLLREIHERNRDT</sequence>
<keyword evidence="3 5" id="KW-0378">Hydrolase</keyword>
<reference evidence="6" key="1">
    <citation type="submission" date="2016-10" db="EMBL/GenBank/DDBJ databases">
        <authorList>
            <person name="Varghese N."/>
            <person name="Submissions S."/>
        </authorList>
    </citation>
    <scope>NUCLEOTIDE SEQUENCE [LARGE SCALE GENOMIC DNA]</scope>
    <source>
        <strain evidence="6">DSM 24767</strain>
    </source>
</reference>
<evidence type="ECO:0000256" key="4">
    <source>
        <dbReference type="ARBA" id="ARBA00022833"/>
    </source>
</evidence>
<dbReference type="EMBL" id="FNLC01000002">
    <property type="protein sequence ID" value="SDR04713.1"/>
    <property type="molecule type" value="Genomic_DNA"/>
</dbReference>
<dbReference type="STRING" id="1095778.SAMN04489842_2126"/>
<dbReference type="GO" id="GO:0016811">
    <property type="term" value="F:hydrolase activity, acting on carbon-nitrogen (but not peptide) bonds, in linear amides"/>
    <property type="evidence" value="ECO:0007669"/>
    <property type="project" value="TreeGrafter"/>
</dbReference>
<name>A0A1H1FUL9_NATTX</name>
<evidence type="ECO:0000256" key="3">
    <source>
        <dbReference type="ARBA" id="ARBA00022801"/>
    </source>
</evidence>
<comment type="cofactor">
    <cofactor evidence="1">
        <name>Zn(2+)</name>
        <dbReference type="ChEBI" id="CHEBI:29105"/>
    </cofactor>
</comment>
<dbReference type="AlphaFoldDB" id="A0A1H1FUL9"/>
<dbReference type="PANTHER" id="PTHR35005:SF1">
    <property type="entry name" value="2-AMINO-5-FORMYLAMINO-6-RIBOSYLAMINOPYRIMIDIN-4(3H)-ONE 5'-MONOPHOSPHATE DEFORMYLASE"/>
    <property type="match status" value="1"/>
</dbReference>
<proteinExistence type="predicted"/>
<evidence type="ECO:0000256" key="1">
    <source>
        <dbReference type="ARBA" id="ARBA00001947"/>
    </source>
</evidence>
<dbReference type="Pfam" id="PF02633">
    <property type="entry name" value="Creatininase"/>
    <property type="match status" value="1"/>
</dbReference>
<accession>A0A1H1FUL9</accession>
<dbReference type="GO" id="GO:0046872">
    <property type="term" value="F:metal ion binding"/>
    <property type="evidence" value="ECO:0007669"/>
    <property type="project" value="UniProtKB-KW"/>
</dbReference>
<dbReference type="InterPro" id="IPR003785">
    <property type="entry name" value="Creatininase/forma_Hydrolase"/>
</dbReference>
<keyword evidence="6" id="KW-1185">Reference proteome</keyword>
<dbReference type="GO" id="GO:0009231">
    <property type="term" value="P:riboflavin biosynthetic process"/>
    <property type="evidence" value="ECO:0007669"/>
    <property type="project" value="TreeGrafter"/>
</dbReference>
<evidence type="ECO:0000313" key="6">
    <source>
        <dbReference type="Proteomes" id="UP000198848"/>
    </source>
</evidence>
<dbReference type="Proteomes" id="UP000198848">
    <property type="component" value="Unassembled WGS sequence"/>
</dbReference>
<protein>
    <submittedName>
        <fullName evidence="5">Creatinine amidohydrolase</fullName>
    </submittedName>
</protein>